<evidence type="ECO:0000313" key="2">
    <source>
        <dbReference type="Proteomes" id="UP000246635"/>
    </source>
</evidence>
<reference evidence="1 2" key="1">
    <citation type="submission" date="2018-05" db="EMBL/GenBank/DDBJ databases">
        <title>Genomic Encyclopedia of Type Strains, Phase III (KMG-III): the genomes of soil and plant-associated and newly described type strains.</title>
        <authorList>
            <person name="Whitman W."/>
        </authorList>
    </citation>
    <scope>NUCLEOTIDE SEQUENCE [LARGE SCALE GENOMIC DNA]</scope>
    <source>
        <strain evidence="1 2">CECT 5696</strain>
    </source>
</reference>
<gene>
    <name evidence="1" type="ORF">DFQ01_12850</name>
</gene>
<organism evidence="1 2">
    <name type="scientific">Paenibacillus cellulosilyticus</name>
    <dbReference type="NCBI Taxonomy" id="375489"/>
    <lineage>
        <taxon>Bacteria</taxon>
        <taxon>Bacillati</taxon>
        <taxon>Bacillota</taxon>
        <taxon>Bacilli</taxon>
        <taxon>Bacillales</taxon>
        <taxon>Paenibacillaceae</taxon>
        <taxon>Paenibacillus</taxon>
    </lineage>
</organism>
<comment type="caution">
    <text evidence="1">The sequence shown here is derived from an EMBL/GenBank/DDBJ whole genome shotgun (WGS) entry which is preliminary data.</text>
</comment>
<dbReference type="Proteomes" id="UP000246635">
    <property type="component" value="Unassembled WGS sequence"/>
</dbReference>
<dbReference type="AlphaFoldDB" id="A0A2V2YM66"/>
<keyword evidence="2" id="KW-1185">Reference proteome</keyword>
<sequence>MTGANVVLYNDYIHDGELVPIEGKGNYHSIDLNGLGVDIYFCCTLLGGSHEQTERNHRRP</sequence>
<accession>A0A2V2YM66</accession>
<proteinExistence type="predicted"/>
<protein>
    <submittedName>
        <fullName evidence="1">Uncharacterized protein</fullName>
    </submittedName>
</protein>
<dbReference type="EMBL" id="QGTQ01000028">
    <property type="protein sequence ID" value="PWV95336.1"/>
    <property type="molecule type" value="Genomic_DNA"/>
</dbReference>
<evidence type="ECO:0000313" key="1">
    <source>
        <dbReference type="EMBL" id="PWV95336.1"/>
    </source>
</evidence>
<name>A0A2V2YM66_9BACL</name>